<proteinExistence type="inferred from homology"/>
<dbReference type="Proteomes" id="UP000050417">
    <property type="component" value="Unassembled WGS sequence"/>
</dbReference>
<keyword evidence="2" id="KW-0812">Transmembrane</keyword>
<comment type="similarity">
    <text evidence="1">Belongs to the bacterial sugar transferase family.</text>
</comment>
<dbReference type="OrthoDB" id="9795351at2"/>
<feature type="transmembrane region" description="Helical" evidence="2">
    <location>
        <begin position="12"/>
        <end position="37"/>
    </location>
</feature>
<evidence type="ECO:0000256" key="2">
    <source>
        <dbReference type="SAM" id="Phobius"/>
    </source>
</evidence>
<sequence>MRAISPAKRAFDLLVSSLALLLLSPLMLVVALLILMVDGRPVFFRQPRPGYKGRIFTLYKFRTMRHAFDRRGQPLPDAQRVSRLGKILRLTSIDELPELFNILRGEMSLVGPRPLLVEYLERYSAEQMRRHDVLPGLTGWAQINGRNAISWQEKFRLDVWYVDHWSFWLDLKIIFLTFWKVIRREGISQPGQATTEYFTGNPPEES</sequence>
<reference evidence="4 5" key="1">
    <citation type="submission" date="2015-07" db="EMBL/GenBank/DDBJ databases">
        <title>Genome sequence of Ornatilinea apprima DSM 23815.</title>
        <authorList>
            <person name="Hemp J."/>
            <person name="Ward L.M."/>
            <person name="Pace L.A."/>
            <person name="Fischer W.W."/>
        </authorList>
    </citation>
    <scope>NUCLEOTIDE SEQUENCE [LARGE SCALE GENOMIC DNA]</scope>
    <source>
        <strain evidence="4 5">P3M-1</strain>
    </source>
</reference>
<accession>A0A0P6XHP8</accession>
<gene>
    <name evidence="4" type="ORF">ADN00_03210</name>
</gene>
<evidence type="ECO:0000313" key="5">
    <source>
        <dbReference type="Proteomes" id="UP000050417"/>
    </source>
</evidence>
<dbReference type="PATRIC" id="fig|1134406.4.peg.2053"/>
<organism evidence="4 5">
    <name type="scientific">Ornatilinea apprima</name>
    <dbReference type="NCBI Taxonomy" id="1134406"/>
    <lineage>
        <taxon>Bacteria</taxon>
        <taxon>Bacillati</taxon>
        <taxon>Chloroflexota</taxon>
        <taxon>Anaerolineae</taxon>
        <taxon>Anaerolineales</taxon>
        <taxon>Anaerolineaceae</taxon>
        <taxon>Ornatilinea</taxon>
    </lineage>
</organism>
<dbReference type="PANTHER" id="PTHR30576">
    <property type="entry name" value="COLANIC BIOSYNTHESIS UDP-GLUCOSE LIPID CARRIER TRANSFERASE"/>
    <property type="match status" value="1"/>
</dbReference>
<name>A0A0P6XHP8_9CHLR</name>
<dbReference type="InterPro" id="IPR003362">
    <property type="entry name" value="Bact_transf"/>
</dbReference>
<keyword evidence="2" id="KW-0472">Membrane</keyword>
<keyword evidence="2" id="KW-1133">Transmembrane helix</keyword>
<dbReference type="GO" id="GO:0016780">
    <property type="term" value="F:phosphotransferase activity, for other substituted phosphate groups"/>
    <property type="evidence" value="ECO:0007669"/>
    <property type="project" value="TreeGrafter"/>
</dbReference>
<feature type="domain" description="Bacterial sugar transferase" evidence="3">
    <location>
        <begin position="8"/>
        <end position="182"/>
    </location>
</feature>
<evidence type="ECO:0000256" key="1">
    <source>
        <dbReference type="ARBA" id="ARBA00006464"/>
    </source>
</evidence>
<dbReference type="RefSeq" id="WP_075061529.1">
    <property type="nucleotide sequence ID" value="NZ_LGCL01000014.1"/>
</dbReference>
<evidence type="ECO:0000313" key="4">
    <source>
        <dbReference type="EMBL" id="KPL79349.1"/>
    </source>
</evidence>
<protein>
    <recommendedName>
        <fullName evidence="3">Bacterial sugar transferase domain-containing protein</fullName>
    </recommendedName>
</protein>
<dbReference type="Pfam" id="PF02397">
    <property type="entry name" value="Bac_transf"/>
    <property type="match status" value="1"/>
</dbReference>
<evidence type="ECO:0000259" key="3">
    <source>
        <dbReference type="Pfam" id="PF02397"/>
    </source>
</evidence>
<keyword evidence="5" id="KW-1185">Reference proteome</keyword>
<dbReference type="AlphaFoldDB" id="A0A0P6XHP8"/>
<dbReference type="EMBL" id="LGCL01000014">
    <property type="protein sequence ID" value="KPL79349.1"/>
    <property type="molecule type" value="Genomic_DNA"/>
</dbReference>
<dbReference type="PANTHER" id="PTHR30576:SF8">
    <property type="entry name" value="UNDECAPRENYL-PHOSPHATE GALACTOSE PHOSPHOTRANSFERASE"/>
    <property type="match status" value="1"/>
</dbReference>
<dbReference type="STRING" id="1134406.ADN00_03210"/>
<comment type="caution">
    <text evidence="4">The sequence shown here is derived from an EMBL/GenBank/DDBJ whole genome shotgun (WGS) entry which is preliminary data.</text>
</comment>